<accession>A0ABR4BZW4</accession>
<feature type="compositionally biased region" description="Polar residues" evidence="1">
    <location>
        <begin position="371"/>
        <end position="399"/>
    </location>
</feature>
<feature type="region of interest" description="Disordered" evidence="1">
    <location>
        <begin position="158"/>
        <end position="177"/>
    </location>
</feature>
<evidence type="ECO:0000313" key="3">
    <source>
        <dbReference type="Proteomes" id="UP001595075"/>
    </source>
</evidence>
<feature type="compositionally biased region" description="Basic and acidic residues" evidence="1">
    <location>
        <begin position="36"/>
        <end position="52"/>
    </location>
</feature>
<comment type="caution">
    <text evidence="2">The sequence shown here is derived from an EMBL/GenBank/DDBJ whole genome shotgun (WGS) entry which is preliminary data.</text>
</comment>
<name>A0ABR4BZW4_9HELO</name>
<feature type="region of interest" description="Disordered" evidence="1">
    <location>
        <begin position="336"/>
        <end position="399"/>
    </location>
</feature>
<feature type="compositionally biased region" description="Basic and acidic residues" evidence="1">
    <location>
        <begin position="437"/>
        <end position="453"/>
    </location>
</feature>
<evidence type="ECO:0000256" key="1">
    <source>
        <dbReference type="SAM" id="MobiDB-lite"/>
    </source>
</evidence>
<feature type="compositionally biased region" description="Acidic residues" evidence="1">
    <location>
        <begin position="55"/>
        <end position="70"/>
    </location>
</feature>
<feature type="compositionally biased region" description="Low complexity" evidence="1">
    <location>
        <begin position="353"/>
        <end position="368"/>
    </location>
</feature>
<feature type="region of interest" description="Disordered" evidence="1">
    <location>
        <begin position="1"/>
        <end position="95"/>
    </location>
</feature>
<feature type="region of interest" description="Disordered" evidence="1">
    <location>
        <begin position="113"/>
        <end position="149"/>
    </location>
</feature>
<gene>
    <name evidence="2" type="ORF">VTL71DRAFT_5686</name>
</gene>
<keyword evidence="3" id="KW-1185">Reference proteome</keyword>
<proteinExistence type="predicted"/>
<feature type="compositionally biased region" description="Acidic residues" evidence="1">
    <location>
        <begin position="136"/>
        <end position="149"/>
    </location>
</feature>
<protein>
    <submittedName>
        <fullName evidence="2">Uncharacterized protein</fullName>
    </submittedName>
</protein>
<reference evidence="2 3" key="1">
    <citation type="journal article" date="2024" name="Commun. Biol.">
        <title>Comparative genomic analysis of thermophilic fungi reveals convergent evolutionary adaptations and gene losses.</title>
        <authorList>
            <person name="Steindorff A.S."/>
            <person name="Aguilar-Pontes M.V."/>
            <person name="Robinson A.J."/>
            <person name="Andreopoulos B."/>
            <person name="LaButti K."/>
            <person name="Kuo A."/>
            <person name="Mondo S."/>
            <person name="Riley R."/>
            <person name="Otillar R."/>
            <person name="Haridas S."/>
            <person name="Lipzen A."/>
            <person name="Grimwood J."/>
            <person name="Schmutz J."/>
            <person name="Clum A."/>
            <person name="Reid I.D."/>
            <person name="Moisan M.C."/>
            <person name="Butler G."/>
            <person name="Nguyen T.T.M."/>
            <person name="Dewar K."/>
            <person name="Conant G."/>
            <person name="Drula E."/>
            <person name="Henrissat B."/>
            <person name="Hansel C."/>
            <person name="Singer S."/>
            <person name="Hutchinson M.I."/>
            <person name="de Vries R.P."/>
            <person name="Natvig D.O."/>
            <person name="Powell A.J."/>
            <person name="Tsang A."/>
            <person name="Grigoriev I.V."/>
        </authorList>
    </citation>
    <scope>NUCLEOTIDE SEQUENCE [LARGE SCALE GENOMIC DNA]</scope>
    <source>
        <strain evidence="2 3">CBS 494.80</strain>
    </source>
</reference>
<feature type="region of interest" description="Disordered" evidence="1">
    <location>
        <begin position="437"/>
        <end position="513"/>
    </location>
</feature>
<organism evidence="2 3">
    <name type="scientific">Oculimacula yallundae</name>
    <dbReference type="NCBI Taxonomy" id="86028"/>
    <lineage>
        <taxon>Eukaryota</taxon>
        <taxon>Fungi</taxon>
        <taxon>Dikarya</taxon>
        <taxon>Ascomycota</taxon>
        <taxon>Pezizomycotina</taxon>
        <taxon>Leotiomycetes</taxon>
        <taxon>Helotiales</taxon>
        <taxon>Ploettnerulaceae</taxon>
        <taxon>Oculimacula</taxon>
    </lineage>
</organism>
<evidence type="ECO:0000313" key="2">
    <source>
        <dbReference type="EMBL" id="KAL2062614.1"/>
    </source>
</evidence>
<sequence length="513" mass="56612">MPLISEMPRGRAVVETFPDPSSLLHAKRSEGVSVRSEQDKDQEEEHRHRGYDEQANFEEFDQDECSDSDMEGSILHRPRPKKVVKAPALPQRNEKRVSRLLDNVMLELQKIDGSARKEEDVSRLDQEDPHQLYLSSEEDASLSDDYDDTDSLQDFEEIYSEDENGGSTSRASSRRSQEITARCVSLMVVKPQIVEIHIPISHTAPVTPAEEKEDLLDDALPTITTKAPSPTQSRQIMRRPPPLNLANARPMSMATTGSYASSATTSSYISSYYPPSMTSNASMINLPTTNIHPIRKSSRLASLVTSTKASLSNRSSSFSASTSASSTHSFLNSDPFAQSANLPNPPLTPIHLSAPTTPKTPTSSAWKKSISRTLSKATRKPSLQTMNTAYNNSLSSSNMQRTSTMSSITLSVLSRIPSNAEPTNSDVYSVNYNALQDTERREGTSEEPVRRAETMPLTPSPREAPMGYQDLMRGRVPPPIPDNASQQLPREGRKSFSLGMGIGLGRKKSLKRT</sequence>
<feature type="compositionally biased region" description="Basic and acidic residues" evidence="1">
    <location>
        <begin position="113"/>
        <end position="130"/>
    </location>
</feature>
<dbReference type="Proteomes" id="UP001595075">
    <property type="component" value="Unassembled WGS sequence"/>
</dbReference>
<dbReference type="EMBL" id="JAZHXI010000016">
    <property type="protein sequence ID" value="KAL2062614.1"/>
    <property type="molecule type" value="Genomic_DNA"/>
</dbReference>